<dbReference type="Proteomes" id="UP000283387">
    <property type="component" value="Unassembled WGS sequence"/>
</dbReference>
<evidence type="ECO:0000313" key="1">
    <source>
        <dbReference type="EMBL" id="RKD86406.1"/>
    </source>
</evidence>
<evidence type="ECO:0000313" key="2">
    <source>
        <dbReference type="Proteomes" id="UP000283387"/>
    </source>
</evidence>
<name>A0A419VWF9_9BACT</name>
<gene>
    <name evidence="1" type="ORF">BC643_4097</name>
</gene>
<keyword evidence="2" id="KW-1185">Reference proteome</keyword>
<accession>A0A419VWF9</accession>
<proteinExistence type="predicted"/>
<dbReference type="AlphaFoldDB" id="A0A419VWF9"/>
<organism evidence="1 2">
    <name type="scientific">Mangrovibacterium diazotrophicum</name>
    <dbReference type="NCBI Taxonomy" id="1261403"/>
    <lineage>
        <taxon>Bacteria</taxon>
        <taxon>Pseudomonadati</taxon>
        <taxon>Bacteroidota</taxon>
        <taxon>Bacteroidia</taxon>
        <taxon>Marinilabiliales</taxon>
        <taxon>Prolixibacteraceae</taxon>
        <taxon>Mangrovibacterium</taxon>
    </lineage>
</organism>
<dbReference type="EMBL" id="RAPN01000004">
    <property type="protein sequence ID" value="RKD86406.1"/>
    <property type="molecule type" value="Genomic_DNA"/>
</dbReference>
<dbReference type="OrthoDB" id="1375870at2"/>
<reference evidence="1 2" key="1">
    <citation type="submission" date="2018-09" db="EMBL/GenBank/DDBJ databases">
        <title>Genomic Encyclopedia of Archaeal and Bacterial Type Strains, Phase II (KMG-II): from individual species to whole genera.</title>
        <authorList>
            <person name="Goeker M."/>
        </authorList>
    </citation>
    <scope>NUCLEOTIDE SEQUENCE [LARGE SCALE GENOMIC DNA]</scope>
    <source>
        <strain evidence="1 2">DSM 27148</strain>
    </source>
</reference>
<comment type="caution">
    <text evidence="1">The sequence shown here is derived from an EMBL/GenBank/DDBJ whole genome shotgun (WGS) entry which is preliminary data.</text>
</comment>
<sequence>MKILYRTKEEANEEQEKAFLALSPEERFLSFLSLSRKILKLPVNRTNKKQSHSSDFVIHLYDAK</sequence>
<protein>
    <submittedName>
        <fullName evidence="1">Uncharacterized protein</fullName>
    </submittedName>
</protein>